<dbReference type="PANTHER" id="PTHR43326:SF1">
    <property type="entry name" value="METHIONINE--TRNA LIGASE, MITOCHONDRIAL"/>
    <property type="match status" value="1"/>
</dbReference>
<feature type="domain" description="Methionyl/Leucyl tRNA synthetase" evidence="9">
    <location>
        <begin position="36"/>
        <end position="408"/>
    </location>
</feature>
<reference evidence="10 11" key="1">
    <citation type="submission" date="2015-12" db="EMBL/GenBank/DDBJ databases">
        <title>Dictyostelia acquired genes for synthesis and detection of signals that induce cell-type specialization by lateral gene transfer from prokaryotes.</title>
        <authorList>
            <person name="Gloeckner G."/>
            <person name="Schaap P."/>
        </authorList>
    </citation>
    <scope>NUCLEOTIDE SEQUENCE [LARGE SCALE GENOMIC DNA]</scope>
    <source>
        <strain evidence="10 11">TK</strain>
    </source>
</reference>
<dbReference type="STRING" id="361077.A0A151ZC57"/>
<dbReference type="InterPro" id="IPR023457">
    <property type="entry name" value="Met-tRNA_synth_2"/>
</dbReference>
<comment type="caution">
    <text evidence="10">The sequence shown here is derived from an EMBL/GenBank/DDBJ whole genome shotgun (WGS) entry which is preliminary data.</text>
</comment>
<evidence type="ECO:0000256" key="8">
    <source>
        <dbReference type="RuleBase" id="RU363039"/>
    </source>
</evidence>
<dbReference type="SUPFAM" id="SSF47323">
    <property type="entry name" value="Anticodon-binding domain of a subclass of class I aminoacyl-tRNA synthetases"/>
    <property type="match status" value="1"/>
</dbReference>
<dbReference type="AlphaFoldDB" id="A0A151ZC57"/>
<dbReference type="FunCoup" id="A0A151ZC57">
    <property type="interactions" value="576"/>
</dbReference>
<dbReference type="EC" id="6.1.1.10" evidence="1"/>
<gene>
    <name evidence="10" type="ORF">DLAC_07289</name>
</gene>
<evidence type="ECO:0000256" key="6">
    <source>
        <dbReference type="ARBA" id="ARBA00023146"/>
    </source>
</evidence>
<dbReference type="InterPro" id="IPR009080">
    <property type="entry name" value="tRNAsynth_Ia_anticodon-bd"/>
</dbReference>
<keyword evidence="5 8" id="KW-0648">Protein biosynthesis</keyword>
<dbReference type="CDD" id="cd00814">
    <property type="entry name" value="MetRS_core"/>
    <property type="match status" value="1"/>
</dbReference>
<evidence type="ECO:0000256" key="4">
    <source>
        <dbReference type="ARBA" id="ARBA00022840"/>
    </source>
</evidence>
<dbReference type="OrthoDB" id="24670at2759"/>
<name>A0A151ZC57_TIELA</name>
<comment type="catalytic activity">
    <reaction evidence="7">
        <text>tRNA(Met) + L-methionine + ATP = L-methionyl-tRNA(Met) + AMP + diphosphate</text>
        <dbReference type="Rhea" id="RHEA:13481"/>
        <dbReference type="Rhea" id="RHEA-COMP:9667"/>
        <dbReference type="Rhea" id="RHEA-COMP:9698"/>
        <dbReference type="ChEBI" id="CHEBI:30616"/>
        <dbReference type="ChEBI" id="CHEBI:33019"/>
        <dbReference type="ChEBI" id="CHEBI:57844"/>
        <dbReference type="ChEBI" id="CHEBI:78442"/>
        <dbReference type="ChEBI" id="CHEBI:78530"/>
        <dbReference type="ChEBI" id="CHEBI:456215"/>
        <dbReference type="EC" id="6.1.1.10"/>
    </reaction>
</comment>
<comment type="similarity">
    <text evidence="8">Belongs to the class-I aminoacyl-tRNA synthetase family.</text>
</comment>
<dbReference type="Gene3D" id="3.40.50.620">
    <property type="entry name" value="HUPs"/>
    <property type="match status" value="1"/>
</dbReference>
<dbReference type="InterPro" id="IPR015413">
    <property type="entry name" value="Methionyl/Leucyl_tRNA_Synth"/>
</dbReference>
<dbReference type="GO" id="GO:0006431">
    <property type="term" value="P:methionyl-tRNA aminoacylation"/>
    <property type="evidence" value="ECO:0007669"/>
    <property type="project" value="InterPro"/>
</dbReference>
<evidence type="ECO:0000256" key="1">
    <source>
        <dbReference type="ARBA" id="ARBA00012838"/>
    </source>
</evidence>
<dbReference type="GO" id="GO:0004825">
    <property type="term" value="F:methionine-tRNA ligase activity"/>
    <property type="evidence" value="ECO:0007669"/>
    <property type="project" value="UniProtKB-EC"/>
</dbReference>
<organism evidence="10 11">
    <name type="scientific">Tieghemostelium lacteum</name>
    <name type="common">Slime mold</name>
    <name type="synonym">Dictyostelium lacteum</name>
    <dbReference type="NCBI Taxonomy" id="361077"/>
    <lineage>
        <taxon>Eukaryota</taxon>
        <taxon>Amoebozoa</taxon>
        <taxon>Evosea</taxon>
        <taxon>Eumycetozoa</taxon>
        <taxon>Dictyostelia</taxon>
        <taxon>Dictyosteliales</taxon>
        <taxon>Raperosteliaceae</taxon>
        <taxon>Tieghemostelium</taxon>
    </lineage>
</organism>
<dbReference type="Proteomes" id="UP000076078">
    <property type="component" value="Unassembled WGS sequence"/>
</dbReference>
<dbReference type="InterPro" id="IPR033911">
    <property type="entry name" value="MetRS_core"/>
</dbReference>
<evidence type="ECO:0000259" key="9">
    <source>
        <dbReference type="Pfam" id="PF09334"/>
    </source>
</evidence>
<keyword evidence="6 8" id="KW-0030">Aminoacyl-tRNA synthetase</keyword>
<dbReference type="Pfam" id="PF09334">
    <property type="entry name" value="tRNA-synt_1g"/>
    <property type="match status" value="1"/>
</dbReference>
<dbReference type="PANTHER" id="PTHR43326">
    <property type="entry name" value="METHIONYL-TRNA SYNTHETASE"/>
    <property type="match status" value="1"/>
</dbReference>
<evidence type="ECO:0000313" key="11">
    <source>
        <dbReference type="Proteomes" id="UP000076078"/>
    </source>
</evidence>
<keyword evidence="4 8" id="KW-0067">ATP-binding</keyword>
<evidence type="ECO:0000256" key="7">
    <source>
        <dbReference type="ARBA" id="ARBA00047364"/>
    </source>
</evidence>
<keyword evidence="11" id="KW-1185">Reference proteome</keyword>
<proteinExistence type="inferred from homology"/>
<dbReference type="InterPro" id="IPR014729">
    <property type="entry name" value="Rossmann-like_a/b/a_fold"/>
</dbReference>
<dbReference type="InterPro" id="IPR014758">
    <property type="entry name" value="Met-tRNA_synth"/>
</dbReference>
<accession>A0A151ZC57</accession>
<evidence type="ECO:0000256" key="3">
    <source>
        <dbReference type="ARBA" id="ARBA00022741"/>
    </source>
</evidence>
<dbReference type="Gene3D" id="2.170.220.10">
    <property type="match status" value="1"/>
</dbReference>
<dbReference type="SUPFAM" id="SSF52374">
    <property type="entry name" value="Nucleotidylyl transferase"/>
    <property type="match status" value="1"/>
</dbReference>
<evidence type="ECO:0000313" key="10">
    <source>
        <dbReference type="EMBL" id="KYQ91528.1"/>
    </source>
</evidence>
<dbReference type="FunFam" id="2.170.220.10:FF:000001">
    <property type="entry name" value="methionine--tRNA ligase, mitochondrial"/>
    <property type="match status" value="1"/>
</dbReference>
<evidence type="ECO:0000256" key="5">
    <source>
        <dbReference type="ARBA" id="ARBA00022917"/>
    </source>
</evidence>
<protein>
    <recommendedName>
        <fullName evidence="1">methionine--tRNA ligase</fullName>
        <ecNumber evidence="1">6.1.1.10</ecNumber>
    </recommendedName>
</protein>
<dbReference type="InParanoid" id="A0A151ZC57"/>
<dbReference type="NCBIfam" id="TIGR00398">
    <property type="entry name" value="metG"/>
    <property type="match status" value="1"/>
</dbReference>
<keyword evidence="3 8" id="KW-0547">Nucleotide-binding</keyword>
<evidence type="ECO:0000256" key="2">
    <source>
        <dbReference type="ARBA" id="ARBA00022598"/>
    </source>
</evidence>
<dbReference type="GO" id="GO:0005524">
    <property type="term" value="F:ATP binding"/>
    <property type="evidence" value="ECO:0007669"/>
    <property type="project" value="UniProtKB-KW"/>
</dbReference>
<keyword evidence="2 8" id="KW-0436">Ligase</keyword>
<dbReference type="Gene3D" id="1.10.730.10">
    <property type="entry name" value="Isoleucyl-tRNA Synthetase, Domain 1"/>
    <property type="match status" value="1"/>
</dbReference>
<dbReference type="OMA" id="NMFLPDR"/>
<sequence length="569" mass="65508">MISRLCTNSYKFYLNNFKYYSTNSNNTHYKNNEKLLITTPIFYVNGPPHIGHLYTSLLADSVSRWQRFKGRNVLFMTGTDEHGGKVDEAAKKNGFTNTLEYCDSISNRFKSLFQLSQISNDDYIRTTEPRHKETVSELWKQLESKGFIYKGVYKGWYCSSDESFLTDDQVTEGMSLVTPTNPISKKTMISLESGHSVEWVQEENYMFRMSLFKERVLEWLDQGNKVYPQSYESQIRQMLTNKDGLKDLSISRPVSRIPWGISVPNDPTQTVYVWLDALSNYLTVTGYPKVNPNDPESHWKHACHIIGKDIIKFHSIYWPSFLLAAGYPLPEQILCHSHWTVNREKMSKSRGNVVDPLQAIEKFGLDPLRYFLLKGGGLENDGDYTEHEVNVCLTSDLANTFGNLISRSTSKSLHLTNQWPEVYIPCDKSESLDVELIESMNAMISNTQILFDKGNFKDGIYVIMKFLYKSNAYFNDVKPWTLVPKPQKSIQGDVKRLDQAMYLTMECIRITALLLAPIIPQSMSESLNHLGIPTNMRTIEQLKFGYDYQKHSTPLPNDSLILFKKIITK</sequence>
<dbReference type="EMBL" id="LODT01000034">
    <property type="protein sequence ID" value="KYQ91528.1"/>
    <property type="molecule type" value="Genomic_DNA"/>
</dbReference>
<dbReference type="GO" id="GO:0005739">
    <property type="term" value="C:mitochondrion"/>
    <property type="evidence" value="ECO:0007669"/>
    <property type="project" value="UniProtKB-ARBA"/>
</dbReference>
<dbReference type="PRINTS" id="PR01041">
    <property type="entry name" value="TRNASYNTHMET"/>
</dbReference>